<feature type="region of interest" description="Disordered" evidence="5">
    <location>
        <begin position="1"/>
        <end position="27"/>
    </location>
</feature>
<dbReference type="Pfam" id="PF22890">
    <property type="entry name" value="TPR_EMC2"/>
    <property type="match status" value="1"/>
</dbReference>
<feature type="domain" description="EMC2 TPR-like" evidence="6">
    <location>
        <begin position="113"/>
        <end position="200"/>
    </location>
</feature>
<dbReference type="InterPro" id="IPR011990">
    <property type="entry name" value="TPR-like_helical_dom_sf"/>
</dbReference>
<accession>A0A9W8N9I5</accession>
<keyword evidence="4" id="KW-0256">Endoplasmic reticulum</keyword>
<dbReference type="SUPFAM" id="SSF48452">
    <property type="entry name" value="TPR-like"/>
    <property type="match status" value="1"/>
</dbReference>
<dbReference type="Proteomes" id="UP001148614">
    <property type="component" value="Unassembled WGS sequence"/>
</dbReference>
<protein>
    <recommendedName>
        <fullName evidence="4">ER membrane protein complex subunit 2</fullName>
    </recommendedName>
</protein>
<name>A0A9W8N9I5_9PEZI</name>
<keyword evidence="2 3" id="KW-0802">TPR repeat</keyword>
<evidence type="ECO:0000259" key="6">
    <source>
        <dbReference type="Pfam" id="PF22890"/>
    </source>
</evidence>
<proteinExistence type="inferred from homology"/>
<comment type="caution">
    <text evidence="7">The sequence shown here is derived from an EMBL/GenBank/DDBJ whole genome shotgun (WGS) entry which is preliminary data.</text>
</comment>
<organism evidence="7 8">
    <name type="scientific">Xylaria arbuscula</name>
    <dbReference type="NCBI Taxonomy" id="114810"/>
    <lineage>
        <taxon>Eukaryota</taxon>
        <taxon>Fungi</taxon>
        <taxon>Dikarya</taxon>
        <taxon>Ascomycota</taxon>
        <taxon>Pezizomycotina</taxon>
        <taxon>Sordariomycetes</taxon>
        <taxon>Xylariomycetidae</taxon>
        <taxon>Xylariales</taxon>
        <taxon>Xylariaceae</taxon>
        <taxon>Xylaria</taxon>
    </lineage>
</organism>
<comment type="subunit">
    <text evidence="4">Component of the ER membrane protein complex (EMC).</text>
</comment>
<keyword evidence="1" id="KW-0677">Repeat</keyword>
<dbReference type="InterPro" id="IPR019734">
    <property type="entry name" value="TPR_rpt"/>
</dbReference>
<evidence type="ECO:0000313" key="8">
    <source>
        <dbReference type="Proteomes" id="UP001148614"/>
    </source>
</evidence>
<comment type="subcellular location">
    <subcellularLocation>
        <location evidence="4">Endoplasmic reticulum membrane</location>
        <topology evidence="4">Peripheral membrane protein</topology>
        <orientation evidence="4">Cytoplasmic side</orientation>
    </subcellularLocation>
</comment>
<evidence type="ECO:0000256" key="5">
    <source>
        <dbReference type="SAM" id="MobiDB-lite"/>
    </source>
</evidence>
<evidence type="ECO:0000256" key="2">
    <source>
        <dbReference type="ARBA" id="ARBA00022803"/>
    </source>
</evidence>
<evidence type="ECO:0000256" key="1">
    <source>
        <dbReference type="ARBA" id="ARBA00022737"/>
    </source>
</evidence>
<dbReference type="PANTHER" id="PTHR12760">
    <property type="entry name" value="TETRATRICOPEPTIDE REPEAT PROTEIN"/>
    <property type="match status" value="1"/>
</dbReference>
<dbReference type="EMBL" id="JANPWZ010001565">
    <property type="protein sequence ID" value="KAJ3564848.1"/>
    <property type="molecule type" value="Genomic_DNA"/>
</dbReference>
<comment type="similarity">
    <text evidence="4">Belongs to the EMC2 family.</text>
</comment>
<dbReference type="VEuPathDB" id="FungiDB:F4678DRAFT_477396"/>
<dbReference type="Gene3D" id="1.25.40.10">
    <property type="entry name" value="Tetratricopeptide repeat domain"/>
    <property type="match status" value="1"/>
</dbReference>
<evidence type="ECO:0000256" key="3">
    <source>
        <dbReference type="PROSITE-ProRule" id="PRU00339"/>
    </source>
</evidence>
<dbReference type="SMART" id="SM00028">
    <property type="entry name" value="TPR"/>
    <property type="match status" value="2"/>
</dbReference>
<reference evidence="7" key="1">
    <citation type="submission" date="2022-07" db="EMBL/GenBank/DDBJ databases">
        <title>Genome Sequence of Xylaria arbuscula.</title>
        <authorList>
            <person name="Buettner E."/>
        </authorList>
    </citation>
    <scope>NUCLEOTIDE SEQUENCE</scope>
    <source>
        <strain evidence="7">VT107</strain>
    </source>
</reference>
<evidence type="ECO:0000256" key="4">
    <source>
        <dbReference type="RuleBase" id="RU367091"/>
    </source>
</evidence>
<dbReference type="InterPro" id="IPR055217">
    <property type="entry name" value="TPR_EMC2"/>
</dbReference>
<comment type="function">
    <text evidence="4">Part of the endoplasmic reticulum membrane protein complex (EMC) that enables the energy-independent insertion into endoplasmic reticulum membranes of newly synthesized membrane proteins.</text>
</comment>
<dbReference type="InterPro" id="IPR039856">
    <property type="entry name" value="EMC2-like"/>
</dbReference>
<dbReference type="GO" id="GO:0072546">
    <property type="term" value="C:EMC complex"/>
    <property type="evidence" value="ECO:0007669"/>
    <property type="project" value="UniProtKB-UniRule"/>
</dbReference>
<gene>
    <name evidence="7" type="ORF">NPX13_g7706</name>
</gene>
<keyword evidence="4" id="KW-0472">Membrane</keyword>
<evidence type="ECO:0000313" key="7">
    <source>
        <dbReference type="EMBL" id="KAJ3564848.1"/>
    </source>
</evidence>
<keyword evidence="8" id="KW-1185">Reference proteome</keyword>
<feature type="repeat" description="TPR" evidence="3">
    <location>
        <begin position="160"/>
        <end position="193"/>
    </location>
</feature>
<dbReference type="PROSITE" id="PS50005">
    <property type="entry name" value="TPR"/>
    <property type="match status" value="1"/>
</dbReference>
<dbReference type="FunFam" id="1.25.40.10:FF:001208">
    <property type="entry name" value="Tetratricopeptide repeat domain-containing protein"/>
    <property type="match status" value="1"/>
</dbReference>
<dbReference type="AlphaFoldDB" id="A0A9W8N9I5"/>
<sequence length="357" mass="39464">MSSSLLHPPSHLPPATAVRHSREAPSILEKSPGAISTSILQSILSTSETQELWAVYENLLLSCLRTGDDKSAHECLGRLVNRFGNDNERVMALKGLLKEATAADNATLELVLQEYEQILRENPSNVPVAKRRAALLRSMGRTSSAVNALSSLLDMSPTDSEAWAELADLYLNQGLYSQAIFAQEEVLILQPNAWNIHARLGEILLMAAKISDAPKRLTEAMKRFCRSIELCDNYLRGYYGLKLTVQQLLNEQPLKSSKQIDSEEWPIPPTSTLQKLDEVATEKLAEIVRRNSAGEKDWQGYDEAEIAVARELLESRSTATISGALMITGWGPNYESEEASGTLGRKLFQVEAALKQT</sequence>